<name>A0A075AMZ3_ROZAC</name>
<dbReference type="EMBL" id="KE561300">
    <property type="protein sequence ID" value="EPZ31091.1"/>
    <property type="molecule type" value="Genomic_DNA"/>
</dbReference>
<proteinExistence type="predicted"/>
<keyword evidence="2" id="KW-1185">Reference proteome</keyword>
<dbReference type="Proteomes" id="UP000030755">
    <property type="component" value="Unassembled WGS sequence"/>
</dbReference>
<dbReference type="AlphaFoldDB" id="A0A075AMZ3"/>
<dbReference type="HOGENOM" id="CLU_543094_0_0_1"/>
<gene>
    <name evidence="1" type="ORF">O9G_001002</name>
</gene>
<evidence type="ECO:0000313" key="1">
    <source>
        <dbReference type="EMBL" id="EPZ31091.1"/>
    </source>
</evidence>
<protein>
    <submittedName>
        <fullName evidence="1">Uncharacterized protein</fullName>
    </submittedName>
</protein>
<organism evidence="1 2">
    <name type="scientific">Rozella allomycis (strain CSF55)</name>
    <dbReference type="NCBI Taxonomy" id="988480"/>
    <lineage>
        <taxon>Eukaryota</taxon>
        <taxon>Fungi</taxon>
        <taxon>Fungi incertae sedis</taxon>
        <taxon>Cryptomycota</taxon>
        <taxon>Cryptomycota incertae sedis</taxon>
        <taxon>Rozella</taxon>
    </lineage>
</organism>
<accession>A0A075AMZ3</accession>
<sequence length="502" mass="58440">MKLQNLPDEILCQIFTISVDQDKTFAAPTWSTLSRSCKRFHKLLSSIPFIPFYLDEDEYRNRHEENSAWNSLLKFRPLSSSLQKVISEKELLVFLKELRRSNVDFNVPELHIHNLFDGMWFLLKCSSSIIQGVTKLIINIKSMRSELCISRNEIPIVKSLTNVNSVVIKNPVRLDDHSETSRFQILFYNLCEMQLKIFANDMFIENLKNNVYVHSIRNLLCHVDCIKNVKGYRVAELFVTNYRNLLFNELLENLNSNFNFVGSIILQSKQFENVEKPITLYNEWMKNLMPNQDFIEFEGIDPSISSYEVFNLSNFNHNLFQKVNVFTLNDCYIRFEDVPLRATFAKIVLSRCIVTVSTIDSILFHCRNLLHFELFDCVVFDTATKSRRLPSFTAKVKIPIGSTVPFSNFKSVKRDLSNLNIQLNLYKGSIGRLMNLLSRLNIKKLTKHVLQSGNAEKKNKDSVINVGMLGLFYVEEDEIIDENRNFNQKQSKRLKPGKKGFF</sequence>
<reference evidence="1 2" key="1">
    <citation type="journal article" date="2013" name="Curr. Biol.">
        <title>Shared signatures of parasitism and phylogenomics unite Cryptomycota and microsporidia.</title>
        <authorList>
            <person name="James T.Y."/>
            <person name="Pelin A."/>
            <person name="Bonen L."/>
            <person name="Ahrendt S."/>
            <person name="Sain D."/>
            <person name="Corradi N."/>
            <person name="Stajich J.E."/>
        </authorList>
    </citation>
    <scope>NUCLEOTIDE SEQUENCE [LARGE SCALE GENOMIC DNA]</scope>
    <source>
        <strain evidence="1 2">CSF55</strain>
    </source>
</reference>
<evidence type="ECO:0000313" key="2">
    <source>
        <dbReference type="Proteomes" id="UP000030755"/>
    </source>
</evidence>